<dbReference type="Proteomes" id="UP000178859">
    <property type="component" value="Unassembled WGS sequence"/>
</dbReference>
<gene>
    <name evidence="2" type="ORF">A3I48_02370</name>
</gene>
<sequence length="69" mass="7804">MSKEKVLSSIAIAYFMIGFVVALAFAIYYRWSPLSFLSPGFYSVIFTWPFQIIGFTNDFLTYGLAGKSI</sequence>
<keyword evidence="1" id="KW-1133">Transmembrane helix</keyword>
<accession>A0A1F5MI85</accession>
<dbReference type="AlphaFoldDB" id="A0A1F5MI85"/>
<name>A0A1F5MI85_9BACT</name>
<dbReference type="EMBL" id="MFDT01000003">
    <property type="protein sequence ID" value="OGE65075.1"/>
    <property type="molecule type" value="Genomic_DNA"/>
</dbReference>
<keyword evidence="1" id="KW-0472">Membrane</keyword>
<proteinExistence type="predicted"/>
<protein>
    <submittedName>
        <fullName evidence="2">Uncharacterized protein</fullName>
    </submittedName>
</protein>
<reference evidence="2 3" key="1">
    <citation type="journal article" date="2016" name="Nat. Commun.">
        <title>Thousands of microbial genomes shed light on interconnected biogeochemical processes in an aquifer system.</title>
        <authorList>
            <person name="Anantharaman K."/>
            <person name="Brown C.T."/>
            <person name="Hug L.A."/>
            <person name="Sharon I."/>
            <person name="Castelle C.J."/>
            <person name="Probst A.J."/>
            <person name="Thomas B.C."/>
            <person name="Singh A."/>
            <person name="Wilkins M.J."/>
            <person name="Karaoz U."/>
            <person name="Brodie E.L."/>
            <person name="Williams K.H."/>
            <person name="Hubbard S.S."/>
            <person name="Banfield J.F."/>
        </authorList>
    </citation>
    <scope>NUCLEOTIDE SEQUENCE [LARGE SCALE GENOMIC DNA]</scope>
</reference>
<evidence type="ECO:0000256" key="1">
    <source>
        <dbReference type="SAM" id="Phobius"/>
    </source>
</evidence>
<feature type="transmembrane region" description="Helical" evidence="1">
    <location>
        <begin position="7"/>
        <end position="29"/>
    </location>
</feature>
<comment type="caution">
    <text evidence="2">The sequence shown here is derived from an EMBL/GenBank/DDBJ whole genome shotgun (WGS) entry which is preliminary data.</text>
</comment>
<feature type="transmembrane region" description="Helical" evidence="1">
    <location>
        <begin position="41"/>
        <end position="65"/>
    </location>
</feature>
<evidence type="ECO:0000313" key="2">
    <source>
        <dbReference type="EMBL" id="OGE65075.1"/>
    </source>
</evidence>
<organism evidence="2 3">
    <name type="scientific">Candidatus Daviesbacteria bacterium RIFCSPLOWO2_02_FULL_36_7</name>
    <dbReference type="NCBI Taxonomy" id="1797792"/>
    <lineage>
        <taxon>Bacteria</taxon>
        <taxon>Candidatus Daviesiibacteriota</taxon>
    </lineage>
</organism>
<keyword evidence="1" id="KW-0812">Transmembrane</keyword>
<evidence type="ECO:0000313" key="3">
    <source>
        <dbReference type="Proteomes" id="UP000178859"/>
    </source>
</evidence>